<evidence type="ECO:0000313" key="1">
    <source>
        <dbReference type="EMBL" id="KAI3690883.1"/>
    </source>
</evidence>
<reference evidence="1 2" key="2">
    <citation type="journal article" date="2022" name="Mol. Ecol. Resour.">
        <title>The genomes of chicory, endive, great burdock and yacon provide insights into Asteraceae paleo-polyploidization history and plant inulin production.</title>
        <authorList>
            <person name="Fan W."/>
            <person name="Wang S."/>
            <person name="Wang H."/>
            <person name="Wang A."/>
            <person name="Jiang F."/>
            <person name="Liu H."/>
            <person name="Zhao H."/>
            <person name="Xu D."/>
            <person name="Zhang Y."/>
        </authorList>
    </citation>
    <scope>NUCLEOTIDE SEQUENCE [LARGE SCALE GENOMIC DNA]</scope>
    <source>
        <strain evidence="2">cv. Punajuju</strain>
        <tissue evidence="1">Leaves</tissue>
    </source>
</reference>
<reference evidence="2" key="1">
    <citation type="journal article" date="2022" name="Mol. Ecol. Resour.">
        <title>The genomes of chicory, endive, great burdock and yacon provide insights into Asteraceae palaeo-polyploidization history and plant inulin production.</title>
        <authorList>
            <person name="Fan W."/>
            <person name="Wang S."/>
            <person name="Wang H."/>
            <person name="Wang A."/>
            <person name="Jiang F."/>
            <person name="Liu H."/>
            <person name="Zhao H."/>
            <person name="Xu D."/>
            <person name="Zhang Y."/>
        </authorList>
    </citation>
    <scope>NUCLEOTIDE SEQUENCE [LARGE SCALE GENOMIC DNA]</scope>
    <source>
        <strain evidence="2">cv. Punajuju</strain>
    </source>
</reference>
<sequence>MPTACICDLLLATEFLRSKGKIQGISKVNQIGTMTEAIEVVKMAKDSQWGLVISQRSGETDDCFIADLAVDLATGQIKAVIEMVQAIEVSCRRGMHTLIRDAQTTKHDFVFYADRLIRLLRHTEV</sequence>
<dbReference type="Proteomes" id="UP001055811">
    <property type="component" value="Linkage Group LG09"/>
</dbReference>
<protein>
    <submittedName>
        <fullName evidence="1">Uncharacterized protein</fullName>
    </submittedName>
</protein>
<gene>
    <name evidence="1" type="ORF">L2E82_49095</name>
</gene>
<name>A0ACB8YZU4_CICIN</name>
<keyword evidence="2" id="KW-1185">Reference proteome</keyword>
<dbReference type="EMBL" id="CM042017">
    <property type="protein sequence ID" value="KAI3690883.1"/>
    <property type="molecule type" value="Genomic_DNA"/>
</dbReference>
<evidence type="ECO:0000313" key="2">
    <source>
        <dbReference type="Proteomes" id="UP001055811"/>
    </source>
</evidence>
<proteinExistence type="predicted"/>
<organism evidence="1 2">
    <name type="scientific">Cichorium intybus</name>
    <name type="common">Chicory</name>
    <dbReference type="NCBI Taxonomy" id="13427"/>
    <lineage>
        <taxon>Eukaryota</taxon>
        <taxon>Viridiplantae</taxon>
        <taxon>Streptophyta</taxon>
        <taxon>Embryophyta</taxon>
        <taxon>Tracheophyta</taxon>
        <taxon>Spermatophyta</taxon>
        <taxon>Magnoliopsida</taxon>
        <taxon>eudicotyledons</taxon>
        <taxon>Gunneridae</taxon>
        <taxon>Pentapetalae</taxon>
        <taxon>asterids</taxon>
        <taxon>campanulids</taxon>
        <taxon>Asterales</taxon>
        <taxon>Asteraceae</taxon>
        <taxon>Cichorioideae</taxon>
        <taxon>Cichorieae</taxon>
        <taxon>Cichoriinae</taxon>
        <taxon>Cichorium</taxon>
    </lineage>
</organism>
<comment type="caution">
    <text evidence="1">The sequence shown here is derived from an EMBL/GenBank/DDBJ whole genome shotgun (WGS) entry which is preliminary data.</text>
</comment>
<accession>A0ACB8YZU4</accession>